<dbReference type="AlphaFoldDB" id="A0A9W7DQ61"/>
<feature type="non-terminal residue" evidence="1">
    <location>
        <position position="273"/>
    </location>
</feature>
<accession>A0A9W7DQ61</accession>
<dbReference type="Proteomes" id="UP001165082">
    <property type="component" value="Unassembled WGS sequence"/>
</dbReference>
<protein>
    <submittedName>
        <fullName evidence="1">Uncharacterized protein</fullName>
    </submittedName>
</protein>
<dbReference type="EMBL" id="BRXZ01001806">
    <property type="protein sequence ID" value="GMH46708.1"/>
    <property type="molecule type" value="Genomic_DNA"/>
</dbReference>
<keyword evidence="2" id="KW-1185">Reference proteome</keyword>
<comment type="caution">
    <text evidence="1">The sequence shown here is derived from an EMBL/GenBank/DDBJ whole genome shotgun (WGS) entry which is preliminary data.</text>
</comment>
<gene>
    <name evidence="1" type="ORF">TrRE_jg9969</name>
</gene>
<sequence length="273" mass="27865">SGLSVGGSVAYGSQQQFMTRSSEAKGGFQDPVWNGVFVGNGGQPEGRCGGDGGGHIAVSDIGRIAEKPYVVSDEKGEVFTLIIPDLQDSPAAGVPYDESGMKGGVQEVDFSSVYVTQVEDGSKEINSALSQGLHVVVSPGIYELDDTLVVEGEGQVVLGLGLATLIAPPSGGPCVAAKGTNARVAGLLLEAGPYSSSSLLSVSGFDVVVTDVFARVGGPTTGVGPVGSMFDVRGDRAIIDNTWLWRADHAEGDDGEDELVANGDNACTNGMVV</sequence>
<name>A0A9W7DQ61_9STRA</name>
<proteinExistence type="predicted"/>
<evidence type="ECO:0000313" key="2">
    <source>
        <dbReference type="Proteomes" id="UP001165082"/>
    </source>
</evidence>
<evidence type="ECO:0000313" key="1">
    <source>
        <dbReference type="EMBL" id="GMH46708.1"/>
    </source>
</evidence>
<organism evidence="1 2">
    <name type="scientific">Triparma retinervis</name>
    <dbReference type="NCBI Taxonomy" id="2557542"/>
    <lineage>
        <taxon>Eukaryota</taxon>
        <taxon>Sar</taxon>
        <taxon>Stramenopiles</taxon>
        <taxon>Ochrophyta</taxon>
        <taxon>Bolidophyceae</taxon>
        <taxon>Parmales</taxon>
        <taxon>Triparmaceae</taxon>
        <taxon>Triparma</taxon>
    </lineage>
</organism>
<reference evidence="1" key="1">
    <citation type="submission" date="2022-07" db="EMBL/GenBank/DDBJ databases">
        <title>Genome analysis of Parmales, a sister group of diatoms, reveals the evolutionary specialization of diatoms from phago-mixotrophs to photoautotrophs.</title>
        <authorList>
            <person name="Ban H."/>
            <person name="Sato S."/>
            <person name="Yoshikawa S."/>
            <person name="Kazumasa Y."/>
            <person name="Nakamura Y."/>
            <person name="Ichinomiya M."/>
            <person name="Saitoh K."/>
            <person name="Sato N."/>
            <person name="Blanc-Mathieu R."/>
            <person name="Endo H."/>
            <person name="Kuwata A."/>
            <person name="Ogata H."/>
        </authorList>
    </citation>
    <scope>NUCLEOTIDE SEQUENCE</scope>
</reference>
<dbReference type="OrthoDB" id="5959761at2759"/>
<feature type="non-terminal residue" evidence="1">
    <location>
        <position position="1"/>
    </location>
</feature>